<gene>
    <name evidence="2" type="ORF">GNH96_14915</name>
</gene>
<evidence type="ECO:0000256" key="1">
    <source>
        <dbReference type="SAM" id="Phobius"/>
    </source>
</evidence>
<dbReference type="EMBL" id="CP046565">
    <property type="protein sequence ID" value="QJD31104.1"/>
    <property type="molecule type" value="Genomic_DNA"/>
</dbReference>
<evidence type="ECO:0000313" key="2">
    <source>
        <dbReference type="EMBL" id="QJD31104.1"/>
    </source>
</evidence>
<name>A0A858QBM2_9GAMM</name>
<accession>A0A858QBM2</accession>
<reference evidence="3" key="1">
    <citation type="submission" date="2019-12" db="EMBL/GenBank/DDBJ databases">
        <authorList>
            <person name="Awala S.I."/>
            <person name="Rhee S.K."/>
        </authorList>
    </citation>
    <scope>NUCLEOTIDE SEQUENCE [LARGE SCALE GENOMIC DNA]</scope>
    <source>
        <strain evidence="3">IM1</strain>
    </source>
</reference>
<organism evidence="2 3">
    <name type="scientific">Methylococcus geothermalis</name>
    <dbReference type="NCBI Taxonomy" id="2681310"/>
    <lineage>
        <taxon>Bacteria</taxon>
        <taxon>Pseudomonadati</taxon>
        <taxon>Pseudomonadota</taxon>
        <taxon>Gammaproteobacteria</taxon>
        <taxon>Methylococcales</taxon>
        <taxon>Methylococcaceae</taxon>
        <taxon>Methylococcus</taxon>
    </lineage>
</organism>
<dbReference type="Proteomes" id="UP000503004">
    <property type="component" value="Chromosome"/>
</dbReference>
<evidence type="ECO:0000313" key="3">
    <source>
        <dbReference type="Proteomes" id="UP000503004"/>
    </source>
</evidence>
<feature type="transmembrane region" description="Helical" evidence="1">
    <location>
        <begin position="68"/>
        <end position="86"/>
    </location>
</feature>
<feature type="transmembrane region" description="Helical" evidence="1">
    <location>
        <begin position="30"/>
        <end position="56"/>
    </location>
</feature>
<keyword evidence="1" id="KW-0472">Membrane</keyword>
<keyword evidence="1" id="KW-1133">Transmembrane helix</keyword>
<keyword evidence="1" id="KW-0812">Transmembrane</keyword>
<dbReference type="AlphaFoldDB" id="A0A858QBM2"/>
<protein>
    <submittedName>
        <fullName evidence="2">Uncharacterized protein</fullName>
    </submittedName>
</protein>
<keyword evidence="3" id="KW-1185">Reference proteome</keyword>
<dbReference type="RefSeq" id="WP_169604370.1">
    <property type="nucleotide sequence ID" value="NZ_CP046565.1"/>
</dbReference>
<proteinExistence type="predicted"/>
<sequence length="134" mass="15244">MNKTVSTSETSNEFENQLFKLWNEYPHWKYIALLVYTAALVTFPIVLAVTIIALLFNGEIKDFVKKVYSINPAAVIGYFLLAFILISKSPAYEDENLKPIDPNATITSLTSPEAFKVMKYCEVIKNYEMTKECA</sequence>
<dbReference type="KEGG" id="metu:GNH96_14915"/>